<comment type="caution">
    <text evidence="1">The sequence shown here is derived from an EMBL/GenBank/DDBJ whole genome shotgun (WGS) entry which is preliminary data.</text>
</comment>
<dbReference type="EMBL" id="VSSQ01084688">
    <property type="protein sequence ID" value="MPN32600.1"/>
    <property type="molecule type" value="Genomic_DNA"/>
</dbReference>
<accession>A0A645H1R2</accession>
<sequence>MAGAEIGRSIAANRGLQHVLLVIVVIDPAEVRSAGREVISSGTAPGTFFLSIGDSIIYVCLQRVVLQQVAVVAAQVSVGIF</sequence>
<evidence type="ECO:0000313" key="1">
    <source>
        <dbReference type="EMBL" id="MPN32600.1"/>
    </source>
</evidence>
<gene>
    <name evidence="1" type="ORF">SDC9_180080</name>
</gene>
<proteinExistence type="predicted"/>
<organism evidence="1">
    <name type="scientific">bioreactor metagenome</name>
    <dbReference type="NCBI Taxonomy" id="1076179"/>
    <lineage>
        <taxon>unclassified sequences</taxon>
        <taxon>metagenomes</taxon>
        <taxon>ecological metagenomes</taxon>
    </lineage>
</organism>
<name>A0A645H1R2_9ZZZZ</name>
<protein>
    <submittedName>
        <fullName evidence="1">Uncharacterized protein</fullName>
    </submittedName>
</protein>
<dbReference type="AlphaFoldDB" id="A0A645H1R2"/>
<reference evidence="1" key="1">
    <citation type="submission" date="2019-08" db="EMBL/GenBank/DDBJ databases">
        <authorList>
            <person name="Kucharzyk K."/>
            <person name="Murdoch R.W."/>
            <person name="Higgins S."/>
            <person name="Loffler F."/>
        </authorList>
    </citation>
    <scope>NUCLEOTIDE SEQUENCE</scope>
</reference>